<dbReference type="EMBL" id="VUJU01009918">
    <property type="protein sequence ID" value="KAF0716904.1"/>
    <property type="molecule type" value="Genomic_DNA"/>
</dbReference>
<name>A0A6G0W0D2_APHCR</name>
<protein>
    <recommendedName>
        <fullName evidence="4">DUF4806 domain-containing protein</fullName>
    </recommendedName>
</protein>
<dbReference type="Proteomes" id="UP000478052">
    <property type="component" value="Unassembled WGS sequence"/>
</dbReference>
<gene>
    <name evidence="2" type="ORF">FWK35_00028988</name>
</gene>
<evidence type="ECO:0008006" key="4">
    <source>
        <dbReference type="Google" id="ProtNLM"/>
    </source>
</evidence>
<organism evidence="2 3">
    <name type="scientific">Aphis craccivora</name>
    <name type="common">Cowpea aphid</name>
    <dbReference type="NCBI Taxonomy" id="307492"/>
    <lineage>
        <taxon>Eukaryota</taxon>
        <taxon>Metazoa</taxon>
        <taxon>Ecdysozoa</taxon>
        <taxon>Arthropoda</taxon>
        <taxon>Hexapoda</taxon>
        <taxon>Insecta</taxon>
        <taxon>Pterygota</taxon>
        <taxon>Neoptera</taxon>
        <taxon>Paraneoptera</taxon>
        <taxon>Hemiptera</taxon>
        <taxon>Sternorrhyncha</taxon>
        <taxon>Aphidomorpha</taxon>
        <taxon>Aphidoidea</taxon>
        <taxon>Aphididae</taxon>
        <taxon>Aphidini</taxon>
        <taxon>Aphis</taxon>
        <taxon>Aphis</taxon>
    </lineage>
</organism>
<evidence type="ECO:0000313" key="2">
    <source>
        <dbReference type="EMBL" id="KAF0716904.1"/>
    </source>
</evidence>
<feature type="region of interest" description="Disordered" evidence="1">
    <location>
        <begin position="1"/>
        <end position="38"/>
    </location>
</feature>
<evidence type="ECO:0000256" key="1">
    <source>
        <dbReference type="SAM" id="MobiDB-lite"/>
    </source>
</evidence>
<reference evidence="2 3" key="1">
    <citation type="submission" date="2019-08" db="EMBL/GenBank/DDBJ databases">
        <title>Whole genome of Aphis craccivora.</title>
        <authorList>
            <person name="Voronova N.V."/>
            <person name="Shulinski R.S."/>
            <person name="Bandarenka Y.V."/>
            <person name="Zhorov D.G."/>
            <person name="Warner D."/>
        </authorList>
    </citation>
    <scope>NUCLEOTIDE SEQUENCE [LARGE SCALE GENOMIC DNA]</scope>
    <source>
        <strain evidence="2">180601</strain>
        <tissue evidence="2">Whole Body</tissue>
    </source>
</reference>
<keyword evidence="3" id="KW-1185">Reference proteome</keyword>
<feature type="non-terminal residue" evidence="2">
    <location>
        <position position="1"/>
    </location>
</feature>
<dbReference type="OrthoDB" id="6628078at2759"/>
<sequence>KESQSKKLSKAWSEPDTSDDDNSYPTKSPIRSSPKKRKIVPKFNRQLEKEFIELPKPPTTPMLTRSSTNLSYIFSETNAVLQGLNSSYIETSTESNKIGMQLINVHNTNTTAVSSFVPLHQTATLKYVSNNSISSPIDYVEKNDYCLSTGGGSSVLCDTDITVTESQMLNSISKSSTPKENSKCGAQYHNLLSTPAEYTTNMTFQNNQENPINGESKIRYIFSAEFLLKKHLIGLITCNNHLDDIDGLAELSCNSNDDDVCNLFNIDKDQDNDVNIENSAISNSTESAAAVNLNENCCCKNLSDIKTMIEKNDKSTKSVLKQILIQLHMTNTSNTKIVNAIKNMDQKVHVIMKSDSRMKSLALPIPTLPTAFINLLPAKSIEEVDLIESILSDDSDGLKHQEELKSYIYMKVGSISSFSAAIRHAIDTCFVYEVLSSFSYKGKTKRSFIKLKLFSIIYDPQKEITFHNVTDNYIRHSGFISKNITAV</sequence>
<dbReference type="AlphaFoldDB" id="A0A6G0W0D2"/>
<comment type="caution">
    <text evidence="2">The sequence shown here is derived from an EMBL/GenBank/DDBJ whole genome shotgun (WGS) entry which is preliminary data.</text>
</comment>
<evidence type="ECO:0000313" key="3">
    <source>
        <dbReference type="Proteomes" id="UP000478052"/>
    </source>
</evidence>
<proteinExistence type="predicted"/>
<accession>A0A6G0W0D2</accession>